<sequence>MDSYAVLSALSDGGFGFQRTFHFKDHSVEFVILDLEKTKRLNMNEYIDIPFVFHLEFPCSVIEFEIIRKLNDNLPCENNETAEDLAYKQLRKNSFYKQYLDTLIMNDEHLFQLYYHDQLLLFLNEHKIQLSVDFVFQLLSSKNLMKKPIDRIICI</sequence>
<organism evidence="2 3">
    <name type="scientific">Didymodactylos carnosus</name>
    <dbReference type="NCBI Taxonomy" id="1234261"/>
    <lineage>
        <taxon>Eukaryota</taxon>
        <taxon>Metazoa</taxon>
        <taxon>Spiralia</taxon>
        <taxon>Gnathifera</taxon>
        <taxon>Rotifera</taxon>
        <taxon>Eurotatoria</taxon>
        <taxon>Bdelloidea</taxon>
        <taxon>Philodinida</taxon>
        <taxon>Philodinidae</taxon>
        <taxon>Didymodactylos</taxon>
    </lineage>
</organism>
<proteinExistence type="predicted"/>
<evidence type="ECO:0000313" key="1">
    <source>
        <dbReference type="EMBL" id="CAF1581489.1"/>
    </source>
</evidence>
<dbReference type="Proteomes" id="UP000677228">
    <property type="component" value="Unassembled WGS sequence"/>
</dbReference>
<dbReference type="EMBL" id="CAJOBA010069142">
    <property type="protein sequence ID" value="CAF4381164.1"/>
    <property type="molecule type" value="Genomic_DNA"/>
</dbReference>
<protein>
    <submittedName>
        <fullName evidence="2">Uncharacterized protein</fullName>
    </submittedName>
</protein>
<dbReference type="Proteomes" id="UP000682733">
    <property type="component" value="Unassembled WGS sequence"/>
</dbReference>
<evidence type="ECO:0000313" key="3">
    <source>
        <dbReference type="Proteomes" id="UP000682733"/>
    </source>
</evidence>
<comment type="caution">
    <text evidence="2">The sequence shown here is derived from an EMBL/GenBank/DDBJ whole genome shotgun (WGS) entry which is preliminary data.</text>
</comment>
<accession>A0A8S2V986</accession>
<name>A0A8S2V986_9BILA</name>
<evidence type="ECO:0000313" key="2">
    <source>
        <dbReference type="EMBL" id="CAF4381164.1"/>
    </source>
</evidence>
<gene>
    <name evidence="1" type="ORF">OVA965_LOCUS41001</name>
    <name evidence="2" type="ORF">TMI583_LOCUS42550</name>
</gene>
<dbReference type="AlphaFoldDB" id="A0A8S2V986"/>
<reference evidence="2" key="1">
    <citation type="submission" date="2021-02" db="EMBL/GenBank/DDBJ databases">
        <authorList>
            <person name="Nowell W R."/>
        </authorList>
    </citation>
    <scope>NUCLEOTIDE SEQUENCE</scope>
</reference>
<dbReference type="EMBL" id="CAJNOK010046030">
    <property type="protein sequence ID" value="CAF1581489.1"/>
    <property type="molecule type" value="Genomic_DNA"/>
</dbReference>